<protein>
    <submittedName>
        <fullName evidence="3">Heavy-metal-associated domain-containing protein</fullName>
    </submittedName>
</protein>
<evidence type="ECO:0000313" key="4">
    <source>
        <dbReference type="Proteomes" id="UP000536534"/>
    </source>
</evidence>
<dbReference type="PROSITE" id="PS01047">
    <property type="entry name" value="HMA_1"/>
    <property type="match status" value="1"/>
</dbReference>
<evidence type="ECO:0000313" key="3">
    <source>
        <dbReference type="EMBL" id="NLF54885.1"/>
    </source>
</evidence>
<dbReference type="OrthoDB" id="9813965at2"/>
<gene>
    <name evidence="3" type="ORF">GX576_10925</name>
</gene>
<dbReference type="Gene3D" id="3.30.70.100">
    <property type="match status" value="1"/>
</dbReference>
<dbReference type="SUPFAM" id="SSF55008">
    <property type="entry name" value="HMA, heavy metal-associated domain"/>
    <property type="match status" value="1"/>
</dbReference>
<dbReference type="InterPro" id="IPR006121">
    <property type="entry name" value="HMA_dom"/>
</dbReference>
<dbReference type="AlphaFoldDB" id="A0A7X7LWX5"/>
<reference evidence="3 4" key="1">
    <citation type="journal article" date="2020" name="Biotechnol. Biofuels">
        <title>New insights from the biogas microbiome by comprehensive genome-resolved metagenomics of nearly 1600 species originating from multiple anaerobic digesters.</title>
        <authorList>
            <person name="Campanaro S."/>
            <person name="Treu L."/>
            <person name="Rodriguez-R L.M."/>
            <person name="Kovalovszki A."/>
            <person name="Ziels R.M."/>
            <person name="Maus I."/>
            <person name="Zhu X."/>
            <person name="Kougias P.G."/>
            <person name="Basile A."/>
            <person name="Luo G."/>
            <person name="Schluter A."/>
            <person name="Konstantinidis K.T."/>
            <person name="Angelidaki I."/>
        </authorList>
    </citation>
    <scope>NUCLEOTIDE SEQUENCE [LARGE SCALE GENOMIC DNA]</scope>
    <source>
        <strain evidence="3">AS06rmzACSIP_256</strain>
    </source>
</reference>
<dbReference type="GO" id="GO:0046872">
    <property type="term" value="F:metal ion binding"/>
    <property type="evidence" value="ECO:0007669"/>
    <property type="project" value="UniProtKB-KW"/>
</dbReference>
<dbReference type="Proteomes" id="UP000536534">
    <property type="component" value="Unassembled WGS sequence"/>
</dbReference>
<sequence>MEEVRIRVEGMSCGGCVRSVTGALQALPGVTEAEVSLEASEARVRFDPAEVTVAALRAAVEDAGFDAPA</sequence>
<dbReference type="PANTHER" id="PTHR46594:SF4">
    <property type="entry name" value="P-TYPE CATION-TRANSPORTING ATPASE"/>
    <property type="match status" value="1"/>
</dbReference>
<evidence type="ECO:0000259" key="2">
    <source>
        <dbReference type="PROSITE" id="PS50846"/>
    </source>
</evidence>
<dbReference type="FunFam" id="3.30.70.100:FF:000033">
    <property type="entry name" value="Copper-transporting ATPase HMA5"/>
    <property type="match status" value="1"/>
</dbReference>
<evidence type="ECO:0000256" key="1">
    <source>
        <dbReference type="ARBA" id="ARBA00022723"/>
    </source>
</evidence>
<dbReference type="PRINTS" id="PR00942">
    <property type="entry name" value="CUATPASEI"/>
</dbReference>
<dbReference type="Pfam" id="PF00403">
    <property type="entry name" value="HMA"/>
    <property type="match status" value="1"/>
</dbReference>
<dbReference type="InterPro" id="IPR036163">
    <property type="entry name" value="HMA_dom_sf"/>
</dbReference>
<dbReference type="EMBL" id="JAAYYV010000291">
    <property type="protein sequence ID" value="NLF54885.1"/>
    <property type="molecule type" value="Genomic_DNA"/>
</dbReference>
<accession>A0A7X7LWX5</accession>
<dbReference type="CDD" id="cd00371">
    <property type="entry name" value="HMA"/>
    <property type="match status" value="1"/>
</dbReference>
<dbReference type="PROSITE" id="PS50846">
    <property type="entry name" value="HMA_2"/>
    <property type="match status" value="1"/>
</dbReference>
<keyword evidence="1" id="KW-0479">Metal-binding</keyword>
<name>A0A7X7LWX5_9RHOO</name>
<feature type="domain" description="HMA" evidence="2">
    <location>
        <begin position="2"/>
        <end position="68"/>
    </location>
</feature>
<dbReference type="PANTHER" id="PTHR46594">
    <property type="entry name" value="P-TYPE CATION-TRANSPORTING ATPASE"/>
    <property type="match status" value="1"/>
</dbReference>
<organism evidence="3 4">
    <name type="scientific">Thauera phenolivorans</name>
    <dbReference type="NCBI Taxonomy" id="1792543"/>
    <lineage>
        <taxon>Bacteria</taxon>
        <taxon>Pseudomonadati</taxon>
        <taxon>Pseudomonadota</taxon>
        <taxon>Betaproteobacteria</taxon>
        <taxon>Rhodocyclales</taxon>
        <taxon>Zoogloeaceae</taxon>
        <taxon>Thauera</taxon>
    </lineage>
</organism>
<proteinExistence type="predicted"/>
<dbReference type="RefSeq" id="WP_068806559.1">
    <property type="nucleotide sequence ID" value="NZ_MBFM01000003.1"/>
</dbReference>
<comment type="caution">
    <text evidence="3">The sequence shown here is derived from an EMBL/GenBank/DDBJ whole genome shotgun (WGS) entry which is preliminary data.</text>
</comment>
<dbReference type="InterPro" id="IPR017969">
    <property type="entry name" value="Heavy-metal-associated_CS"/>
</dbReference>